<dbReference type="EMBL" id="CATNWA010001510">
    <property type="protein sequence ID" value="CAI9540448.1"/>
    <property type="molecule type" value="Genomic_DNA"/>
</dbReference>
<comment type="caution">
    <text evidence="2">The sequence shown here is derived from an EMBL/GenBank/DDBJ whole genome shotgun (WGS) entry which is preliminary data.</text>
</comment>
<accession>A0ABN9AYA9</accession>
<name>A0ABN9AYA9_9NEOB</name>
<organism evidence="2 3">
    <name type="scientific">Staurois parvus</name>
    <dbReference type="NCBI Taxonomy" id="386267"/>
    <lineage>
        <taxon>Eukaryota</taxon>
        <taxon>Metazoa</taxon>
        <taxon>Chordata</taxon>
        <taxon>Craniata</taxon>
        <taxon>Vertebrata</taxon>
        <taxon>Euteleostomi</taxon>
        <taxon>Amphibia</taxon>
        <taxon>Batrachia</taxon>
        <taxon>Anura</taxon>
        <taxon>Neobatrachia</taxon>
        <taxon>Ranoidea</taxon>
        <taxon>Ranidae</taxon>
        <taxon>Staurois</taxon>
    </lineage>
</organism>
<keyword evidence="3" id="KW-1185">Reference proteome</keyword>
<evidence type="ECO:0000313" key="2">
    <source>
        <dbReference type="EMBL" id="CAI9540448.1"/>
    </source>
</evidence>
<feature type="non-terminal residue" evidence="2">
    <location>
        <position position="110"/>
    </location>
</feature>
<dbReference type="Proteomes" id="UP001162483">
    <property type="component" value="Unassembled WGS sequence"/>
</dbReference>
<proteinExistence type="predicted"/>
<feature type="compositionally biased region" description="Basic and acidic residues" evidence="1">
    <location>
        <begin position="59"/>
        <end position="74"/>
    </location>
</feature>
<evidence type="ECO:0000256" key="1">
    <source>
        <dbReference type="SAM" id="MobiDB-lite"/>
    </source>
</evidence>
<evidence type="ECO:0000313" key="3">
    <source>
        <dbReference type="Proteomes" id="UP001162483"/>
    </source>
</evidence>
<sequence length="110" mass="11190">MGAAGAGPSGDGATGLGLLRRVRRGAGIPGVERQVSGPQAEAAGEPDPQAERQVSGPQAERRAPDPRRKADRSRALRRVVRAAGAGPQAERQALGPSGGERRGAGAPRRS</sequence>
<reference evidence="2" key="1">
    <citation type="submission" date="2023-05" db="EMBL/GenBank/DDBJ databases">
        <authorList>
            <person name="Stuckert A."/>
        </authorList>
    </citation>
    <scope>NUCLEOTIDE SEQUENCE</scope>
</reference>
<protein>
    <submittedName>
        <fullName evidence="2">Uncharacterized protein</fullName>
    </submittedName>
</protein>
<feature type="region of interest" description="Disordered" evidence="1">
    <location>
        <begin position="25"/>
        <end position="110"/>
    </location>
</feature>
<gene>
    <name evidence="2" type="ORF">SPARVUS_LOCUS1751494</name>
</gene>